<dbReference type="AlphaFoldDB" id="A9PI68"/>
<dbReference type="EMBL" id="EF148087">
    <property type="protein sequence ID" value="ABK96071.1"/>
    <property type="molecule type" value="mRNA"/>
</dbReference>
<accession>A9PI68</accession>
<organism evidence="1">
    <name type="scientific">Populus trichocarpa</name>
    <name type="common">Western balsam poplar</name>
    <name type="synonym">Populus balsamifera subsp. trichocarpa</name>
    <dbReference type="NCBI Taxonomy" id="3694"/>
    <lineage>
        <taxon>Eukaryota</taxon>
        <taxon>Viridiplantae</taxon>
        <taxon>Streptophyta</taxon>
        <taxon>Embryophyta</taxon>
        <taxon>Tracheophyta</taxon>
        <taxon>Spermatophyta</taxon>
        <taxon>Magnoliopsida</taxon>
        <taxon>eudicotyledons</taxon>
        <taxon>Gunneridae</taxon>
        <taxon>Pentapetalae</taxon>
        <taxon>rosids</taxon>
        <taxon>fabids</taxon>
        <taxon>Malpighiales</taxon>
        <taxon>Salicaceae</taxon>
        <taxon>Saliceae</taxon>
        <taxon>Populus</taxon>
    </lineage>
</organism>
<evidence type="ECO:0000313" key="1">
    <source>
        <dbReference type="EMBL" id="ABK96071.1"/>
    </source>
</evidence>
<protein>
    <submittedName>
        <fullName evidence="1">Uncharacterized protein</fullName>
    </submittedName>
</protein>
<reference evidence="1" key="1">
    <citation type="journal article" date="2008" name="BMC Genomics">
        <title>Analysis of 4,664 high-quality sequence-finished poplar full-length cDNA clones and their utility for the discovery of genes responding to insect feeding.</title>
        <authorList>
            <person name="Ralph S.G."/>
            <person name="Chun H.J."/>
            <person name="Cooper D."/>
            <person name="Kirkpatrick R."/>
            <person name="Kolosova N."/>
            <person name="Gunter L."/>
            <person name="Tuskan G.A."/>
            <person name="Douglas C.J."/>
            <person name="Holt R.A."/>
            <person name="Jones S.J."/>
            <person name="Marra M.A."/>
            <person name="Bohlmann J."/>
        </authorList>
    </citation>
    <scope>NUCLEOTIDE SEQUENCE</scope>
    <source>
        <tissue evidence="1">Young and mature leaves</tissue>
    </source>
</reference>
<name>A9PI68_POPTR</name>
<proteinExistence type="evidence at transcript level"/>
<sequence>MPSAMPETPMFLSWHHCLLDLQCSWCTWQPFLLQAQALTQPEVLVQPSSTTKTKLGMTTGSSG</sequence>